<dbReference type="FunFam" id="3.90.850.10:FF:000002">
    <property type="entry name" value="2-hydroxyhepta-2,4-diene-1,7-dioate isomerase"/>
    <property type="match status" value="1"/>
</dbReference>
<gene>
    <name evidence="4" type="ORF">KX928_00990</name>
</gene>
<comment type="similarity">
    <text evidence="1">Belongs to the FAH family.</text>
</comment>
<organism evidence="4 5">
    <name type="scientific">Roseobacter insulae</name>
    <dbReference type="NCBI Taxonomy" id="2859783"/>
    <lineage>
        <taxon>Bacteria</taxon>
        <taxon>Pseudomonadati</taxon>
        <taxon>Pseudomonadota</taxon>
        <taxon>Alphaproteobacteria</taxon>
        <taxon>Rhodobacterales</taxon>
        <taxon>Roseobacteraceae</taxon>
        <taxon>Roseobacter</taxon>
    </lineage>
</organism>
<dbReference type="InterPro" id="IPR051121">
    <property type="entry name" value="FAH"/>
</dbReference>
<dbReference type="PANTHER" id="PTHR42796:SF4">
    <property type="entry name" value="FUMARYLACETOACETATE HYDROLASE DOMAIN-CONTAINING PROTEIN 2A"/>
    <property type="match status" value="1"/>
</dbReference>
<evidence type="ECO:0000259" key="3">
    <source>
        <dbReference type="Pfam" id="PF01557"/>
    </source>
</evidence>
<dbReference type="PANTHER" id="PTHR42796">
    <property type="entry name" value="FUMARYLACETOACETATE HYDROLASE DOMAIN-CONTAINING PROTEIN 2A-RELATED"/>
    <property type="match status" value="1"/>
</dbReference>
<evidence type="ECO:0000256" key="2">
    <source>
        <dbReference type="ARBA" id="ARBA00022723"/>
    </source>
</evidence>
<dbReference type="EMBL" id="JAHXDN010000001">
    <property type="protein sequence ID" value="MBW4706356.1"/>
    <property type="molecule type" value="Genomic_DNA"/>
</dbReference>
<dbReference type="GO" id="GO:0019752">
    <property type="term" value="P:carboxylic acid metabolic process"/>
    <property type="evidence" value="ECO:0007669"/>
    <property type="project" value="UniProtKB-ARBA"/>
</dbReference>
<evidence type="ECO:0000313" key="4">
    <source>
        <dbReference type="EMBL" id="MBW4706356.1"/>
    </source>
</evidence>
<dbReference type="Pfam" id="PF01557">
    <property type="entry name" value="FAA_hydrolase"/>
    <property type="match status" value="1"/>
</dbReference>
<keyword evidence="5" id="KW-1185">Reference proteome</keyword>
<dbReference type="AlphaFoldDB" id="A0A9X1FRB4"/>
<keyword evidence="2" id="KW-0479">Metal-binding</keyword>
<dbReference type="GO" id="GO:0016853">
    <property type="term" value="F:isomerase activity"/>
    <property type="evidence" value="ECO:0007669"/>
    <property type="project" value="UniProtKB-ARBA"/>
</dbReference>
<accession>A0A9X1FRB4</accession>
<evidence type="ECO:0000313" key="5">
    <source>
        <dbReference type="Proteomes" id="UP001138661"/>
    </source>
</evidence>
<dbReference type="InterPro" id="IPR011234">
    <property type="entry name" value="Fumarylacetoacetase-like_C"/>
</dbReference>
<keyword evidence="4" id="KW-0378">Hydrolase</keyword>
<sequence>MKIVRWGKLGQETFGIIDDSRIADLSEVSELDGIAPFTSDWFAAIRTTKLDTLPTVEDGVRIGACIPRPGTLLCIGLNYSDHAAEAGMSAPAEPVMFMKASNAITGPFDPVPMPAGTLKLDWEVELGVVIGTGGSNIARADALAHVAGYCTVNDLSARDWQLEGTGQWVKGKSFPGAAPVGPWLVTPDEVGDPQSLSLSLQVDGSQRQSGSTRKMIFDVATIIAEASRYMALEPGDLIATGTPAGVGMGHTPPVYLRAGQRVRTEVEGLGAQDVMITAKAG</sequence>
<evidence type="ECO:0000256" key="1">
    <source>
        <dbReference type="ARBA" id="ARBA00010211"/>
    </source>
</evidence>
<dbReference type="Proteomes" id="UP001138661">
    <property type="component" value="Unassembled WGS sequence"/>
</dbReference>
<dbReference type="GO" id="GO:0016787">
    <property type="term" value="F:hydrolase activity"/>
    <property type="evidence" value="ECO:0007669"/>
    <property type="project" value="UniProtKB-KW"/>
</dbReference>
<feature type="domain" description="Fumarylacetoacetase-like C-terminal" evidence="3">
    <location>
        <begin position="72"/>
        <end position="272"/>
    </location>
</feature>
<reference evidence="4" key="1">
    <citation type="submission" date="2021-07" db="EMBL/GenBank/DDBJ databases">
        <title>Roseobacter insulae sp. nov., isolated from a tidal flat.</title>
        <authorList>
            <person name="Park S."/>
            <person name="Yoon J.-H."/>
        </authorList>
    </citation>
    <scope>NUCLEOTIDE SEQUENCE</scope>
    <source>
        <strain evidence="4">YSTF-M11</strain>
    </source>
</reference>
<proteinExistence type="inferred from homology"/>
<protein>
    <submittedName>
        <fullName evidence="4">Fumarylacetoacetate hydrolase family protein</fullName>
    </submittedName>
</protein>
<dbReference type="GO" id="GO:0046872">
    <property type="term" value="F:metal ion binding"/>
    <property type="evidence" value="ECO:0007669"/>
    <property type="project" value="UniProtKB-KW"/>
</dbReference>
<name>A0A9X1FRB4_9RHOB</name>
<comment type="caution">
    <text evidence="4">The sequence shown here is derived from an EMBL/GenBank/DDBJ whole genome shotgun (WGS) entry which is preliminary data.</text>
</comment>
<dbReference type="RefSeq" id="WP_219497929.1">
    <property type="nucleotide sequence ID" value="NZ_JAHXDN010000001.1"/>
</dbReference>